<proteinExistence type="predicted"/>
<dbReference type="PANTHER" id="PTHR31170">
    <property type="entry name" value="BNAC04G53230D PROTEIN"/>
    <property type="match status" value="1"/>
</dbReference>
<dbReference type="EMBL" id="JAJJMA010324730">
    <property type="protein sequence ID" value="MCL7050185.1"/>
    <property type="molecule type" value="Genomic_DNA"/>
</dbReference>
<name>A0AA41VZN9_PAPNU</name>
<organism evidence="2 3">
    <name type="scientific">Papaver nudicaule</name>
    <name type="common">Iceland poppy</name>
    <dbReference type="NCBI Taxonomy" id="74823"/>
    <lineage>
        <taxon>Eukaryota</taxon>
        <taxon>Viridiplantae</taxon>
        <taxon>Streptophyta</taxon>
        <taxon>Embryophyta</taxon>
        <taxon>Tracheophyta</taxon>
        <taxon>Spermatophyta</taxon>
        <taxon>Magnoliopsida</taxon>
        <taxon>Ranunculales</taxon>
        <taxon>Papaveraceae</taxon>
        <taxon>Papaveroideae</taxon>
        <taxon>Papaver</taxon>
    </lineage>
</organism>
<dbReference type="AlphaFoldDB" id="A0AA41VZN9"/>
<reference evidence="2" key="1">
    <citation type="submission" date="2022-03" db="EMBL/GenBank/DDBJ databases">
        <title>A functionally conserved STORR gene fusion in Papaver species that diverged 16.8 million years ago.</title>
        <authorList>
            <person name="Catania T."/>
        </authorList>
    </citation>
    <scope>NUCLEOTIDE SEQUENCE</scope>
    <source>
        <strain evidence="2">S-191538</strain>
    </source>
</reference>
<dbReference type="Proteomes" id="UP001177140">
    <property type="component" value="Unassembled WGS sequence"/>
</dbReference>
<keyword evidence="1" id="KW-1133">Transmembrane helix</keyword>
<evidence type="ECO:0000313" key="3">
    <source>
        <dbReference type="Proteomes" id="UP001177140"/>
    </source>
</evidence>
<sequence>MGELGEMISKLDLVHGDPYMELVLQQRIQPIFKVPNCIKERNKKAYEPQMVSIGPYYYGKKHLIPMQVHKRRALIHFLRRQPNVPAESYTKKLKESVKELRESYEQLELMETWQDDDRFVQLMLVDGVFLLEFLSVMRGTQRSHDYANIDPIFGERGHALIYNSLKQDLLLLENQLPYQVLSILLSVSGVEEEAIDGALSWIMFAPRIDPGCHLLDMYMKGLLGGSGQQNEDQRINIVRHSASALHKYGVQFKTVGSYDEIRFNKSTATLKLPPFEINEYSISTFLNLKAYELRGDSNTKELSSYIQLLDTLVESANDVSLLRSRGIIVSSLASDDAVVEVMKELKKDTLLDGNCNPSLVLKEVNEYVEGKPKWSWFLSYWRSIVGAATFLLVLTLLQTVYSILSFHLCKEK</sequence>
<dbReference type="PANTHER" id="PTHR31170:SF18">
    <property type="entry name" value="(WILD MALAYSIAN BANANA) HYPOTHETICAL PROTEIN"/>
    <property type="match status" value="1"/>
</dbReference>
<gene>
    <name evidence="2" type="ORF">MKW94_020111</name>
</gene>
<dbReference type="Pfam" id="PF03140">
    <property type="entry name" value="DUF247"/>
    <property type="match status" value="1"/>
</dbReference>
<feature type="transmembrane region" description="Helical" evidence="1">
    <location>
        <begin position="380"/>
        <end position="404"/>
    </location>
</feature>
<keyword evidence="3" id="KW-1185">Reference proteome</keyword>
<keyword evidence="1" id="KW-0812">Transmembrane</keyword>
<comment type="caution">
    <text evidence="2">The sequence shown here is derived from an EMBL/GenBank/DDBJ whole genome shotgun (WGS) entry which is preliminary data.</text>
</comment>
<keyword evidence="1" id="KW-0472">Membrane</keyword>
<evidence type="ECO:0000313" key="2">
    <source>
        <dbReference type="EMBL" id="MCL7050185.1"/>
    </source>
</evidence>
<accession>A0AA41VZN9</accession>
<dbReference type="InterPro" id="IPR004158">
    <property type="entry name" value="DUF247_pln"/>
</dbReference>
<protein>
    <submittedName>
        <fullName evidence="2">Uncharacterized protein</fullName>
    </submittedName>
</protein>
<evidence type="ECO:0000256" key="1">
    <source>
        <dbReference type="SAM" id="Phobius"/>
    </source>
</evidence>